<keyword evidence="12" id="KW-0456">Lyase</keyword>
<evidence type="ECO:0000256" key="6">
    <source>
        <dbReference type="ARBA" id="ARBA00022832"/>
    </source>
</evidence>
<keyword evidence="5" id="KW-0963">Cytoplasm</keyword>
<keyword evidence="10" id="KW-0443">Lipid metabolism</keyword>
<dbReference type="RefSeq" id="WP_015854280.1">
    <property type="nucleotide sequence ID" value="NC_012880.1"/>
</dbReference>
<dbReference type="InterPro" id="IPR018376">
    <property type="entry name" value="Enoyl-CoA_hyd/isom_CS"/>
</dbReference>
<keyword evidence="8" id="KW-0560">Oxidoreductase</keyword>
<dbReference type="eggNOG" id="COG1024">
    <property type="taxonomic scope" value="Bacteria"/>
</dbReference>
<evidence type="ECO:0000256" key="1">
    <source>
        <dbReference type="ARBA" id="ARBA00005005"/>
    </source>
</evidence>
<dbReference type="AlphaFoldDB" id="C6C9V2"/>
<comment type="pathway">
    <text evidence="1">Lipid metabolism; fatty acid beta-oxidation.</text>
</comment>
<dbReference type="PROSITE" id="PS00067">
    <property type="entry name" value="3HCDH"/>
    <property type="match status" value="1"/>
</dbReference>
<dbReference type="FunFam" id="3.90.226.10:FF:000011">
    <property type="entry name" value="Fatty acid oxidation complex subunit alpha"/>
    <property type="match status" value="1"/>
</dbReference>
<evidence type="ECO:0000259" key="16">
    <source>
        <dbReference type="Pfam" id="PF00725"/>
    </source>
</evidence>
<dbReference type="Pfam" id="PF00725">
    <property type="entry name" value="3HCDH"/>
    <property type="match status" value="1"/>
</dbReference>
<dbReference type="InterPro" id="IPR050136">
    <property type="entry name" value="FA_oxidation_alpha_subunit"/>
</dbReference>
<dbReference type="GO" id="GO:0004300">
    <property type="term" value="F:enoyl-CoA hydratase activity"/>
    <property type="evidence" value="ECO:0007669"/>
    <property type="project" value="UniProtKB-EC"/>
</dbReference>
<keyword evidence="11" id="KW-0413">Isomerase</keyword>
<dbReference type="eggNOG" id="COG1250">
    <property type="taxonomic scope" value="Bacteria"/>
</dbReference>
<evidence type="ECO:0000256" key="7">
    <source>
        <dbReference type="ARBA" id="ARBA00022963"/>
    </source>
</evidence>
<dbReference type="Pfam" id="PF02737">
    <property type="entry name" value="3HCDH_N"/>
    <property type="match status" value="1"/>
</dbReference>
<keyword evidence="7" id="KW-0442">Lipid degradation</keyword>
<organism evidence="18 19">
    <name type="scientific">Musicola paradisiaca (strain Ech703)</name>
    <name type="common">Dickeya paradisiaca</name>
    <name type="synonym">Dickeya dadantii</name>
    <dbReference type="NCBI Taxonomy" id="579405"/>
    <lineage>
        <taxon>Bacteria</taxon>
        <taxon>Pseudomonadati</taxon>
        <taxon>Pseudomonadota</taxon>
        <taxon>Gammaproteobacteria</taxon>
        <taxon>Enterobacterales</taxon>
        <taxon>Pectobacteriaceae</taxon>
        <taxon>Musicola</taxon>
    </lineage>
</organism>
<sequence>MSEEQRAADSKPMTTAFTLSWLPDDIAVVHIDVIGERVNTLKSAFAEHVETILAQAAAKGMPRGMIIISGKPDSFIAGADIGMLDACPDASAAQALSRQGQDTFSRLSRLSFPVVAAIHGACLGGGLELALACDYRICTPDDATVLGLPEVQLGLLPGAGGTQRLPRLIGADRALDLMLTGRRLRAAQAKKWGLVDDVVPRTILIEAAIAQIRLGKRKARGCGQKGRQRFLSLPLVRRVLFDRIRKLTRAKTQGHYPAAEQVIDVVICGLTQGETAGYAAEARAFGQLVMSPVSKALRRLFFASSALKSAPEGGNVGPLRRVGIVGGGLMGGGIAGITVLQGHLPVRLKDIDHQGVIHALRHSWRQLDELAARRRITPAGQRQRMSLISGGIDYQGFEQADVVVEAVFEDLALKRRIVADIEAITPEHTIFATNTSSLPIHQIADGARRAERIVGLHYFSPVEKMPLVEVIPHAGTHPDVVATVVELAKRQGKTAIVVADGAGFYVNRILTPYLNEAARCLLEGEPVDSIDRALVKFGFPVGPFALLDEVGLDVAMKIAPVLYQALGERFGVSPVLEAMLRDNRRGRKNHRGFYRYAQRGIGWRRAEKEVDDHVYTLLGVTPKPHLAPELIAQRCVMMMLNEAAYCLAESIIRSERDGDIGAVFGIGFPPFLGGPFHYMRQLGMDTVAASLRILREQYGERFRPCEALLQENGE</sequence>
<gene>
    <name evidence="18" type="ordered locus">Dd703_2597</name>
</gene>
<dbReference type="SUPFAM" id="SSF51735">
    <property type="entry name" value="NAD(P)-binding Rossmann-fold domains"/>
    <property type="match status" value="1"/>
</dbReference>
<evidence type="ECO:0000256" key="3">
    <source>
        <dbReference type="ARBA" id="ARBA00008750"/>
    </source>
</evidence>
<dbReference type="FunFam" id="3.40.50.720:FF:000009">
    <property type="entry name" value="Fatty oxidation complex, alpha subunit"/>
    <property type="match status" value="1"/>
</dbReference>
<dbReference type="SUPFAM" id="SSF52096">
    <property type="entry name" value="ClpP/crotonase"/>
    <property type="match status" value="1"/>
</dbReference>
<dbReference type="GO" id="GO:0006635">
    <property type="term" value="P:fatty acid beta-oxidation"/>
    <property type="evidence" value="ECO:0007669"/>
    <property type="project" value="UniProtKB-UniPathway"/>
</dbReference>
<dbReference type="InterPro" id="IPR036291">
    <property type="entry name" value="NAD(P)-bd_dom_sf"/>
</dbReference>
<evidence type="ECO:0000256" key="14">
    <source>
        <dbReference type="ARBA" id="ARBA00049556"/>
    </source>
</evidence>
<dbReference type="Gene3D" id="3.90.226.10">
    <property type="entry name" value="2-enoyl-CoA Hydratase, Chain A, domain 1"/>
    <property type="match status" value="1"/>
</dbReference>
<keyword evidence="9" id="KW-0520">NAD</keyword>
<dbReference type="CDD" id="cd06558">
    <property type="entry name" value="crotonase-like"/>
    <property type="match status" value="1"/>
</dbReference>
<evidence type="ECO:0000256" key="15">
    <source>
        <dbReference type="RuleBase" id="RU003707"/>
    </source>
</evidence>
<evidence type="ECO:0000256" key="8">
    <source>
        <dbReference type="ARBA" id="ARBA00023002"/>
    </source>
</evidence>
<evidence type="ECO:0000256" key="2">
    <source>
        <dbReference type="ARBA" id="ARBA00007005"/>
    </source>
</evidence>
<dbReference type="KEGG" id="dda:Dd703_2597"/>
<dbReference type="InterPro" id="IPR001753">
    <property type="entry name" value="Enoyl-CoA_hydra/iso"/>
</dbReference>
<dbReference type="NCBIfam" id="NF008363">
    <property type="entry name" value="PRK11154.1"/>
    <property type="match status" value="1"/>
</dbReference>
<dbReference type="Gene3D" id="1.10.1040.50">
    <property type="match status" value="1"/>
</dbReference>
<dbReference type="GO" id="GO:0008692">
    <property type="term" value="F:3-hydroxybutyryl-CoA epimerase activity"/>
    <property type="evidence" value="ECO:0007669"/>
    <property type="project" value="InterPro"/>
</dbReference>
<dbReference type="InterPro" id="IPR012802">
    <property type="entry name" value="FadJ"/>
</dbReference>
<keyword evidence="6" id="KW-0276">Fatty acid metabolism</keyword>
<keyword evidence="13" id="KW-0511">Multifunctional enzyme</keyword>
<dbReference type="SUPFAM" id="SSF48179">
    <property type="entry name" value="6-phosphogluconate dehydrogenase C-terminal domain-like"/>
    <property type="match status" value="2"/>
</dbReference>
<dbReference type="NCBIfam" id="TIGR02440">
    <property type="entry name" value="FadJ"/>
    <property type="match status" value="1"/>
</dbReference>
<evidence type="ECO:0000259" key="17">
    <source>
        <dbReference type="Pfam" id="PF02737"/>
    </source>
</evidence>
<dbReference type="UniPathway" id="UPA00659"/>
<proteinExistence type="inferred from homology"/>
<evidence type="ECO:0000313" key="19">
    <source>
        <dbReference type="Proteomes" id="UP000002734"/>
    </source>
</evidence>
<feature type="domain" description="3-hydroxyacyl-CoA dehydrogenase NAD binding" evidence="17">
    <location>
        <begin position="322"/>
        <end position="500"/>
    </location>
</feature>
<dbReference type="Pfam" id="PF00378">
    <property type="entry name" value="ECH_1"/>
    <property type="match status" value="1"/>
</dbReference>
<keyword evidence="19" id="KW-1185">Reference proteome</keyword>
<dbReference type="PANTHER" id="PTHR43612">
    <property type="entry name" value="TRIFUNCTIONAL ENZYME SUBUNIT ALPHA"/>
    <property type="match status" value="1"/>
</dbReference>
<dbReference type="Gene3D" id="3.40.50.720">
    <property type="entry name" value="NAD(P)-binding Rossmann-like Domain"/>
    <property type="match status" value="1"/>
</dbReference>
<dbReference type="STRING" id="579405.Dd703_2597"/>
<dbReference type="GO" id="GO:0070403">
    <property type="term" value="F:NAD+ binding"/>
    <property type="evidence" value="ECO:0007669"/>
    <property type="project" value="InterPro"/>
</dbReference>
<dbReference type="HOGENOM" id="CLU_009834_16_2_6"/>
<dbReference type="GO" id="GO:0016509">
    <property type="term" value="F:long-chain (3S)-3-hydroxyacyl-CoA dehydrogenase (NAD+) activity"/>
    <property type="evidence" value="ECO:0007669"/>
    <property type="project" value="TreeGrafter"/>
</dbReference>
<dbReference type="PROSITE" id="PS00166">
    <property type="entry name" value="ENOYL_COA_HYDRATASE"/>
    <property type="match status" value="1"/>
</dbReference>
<evidence type="ECO:0000256" key="12">
    <source>
        <dbReference type="ARBA" id="ARBA00023239"/>
    </source>
</evidence>
<evidence type="ECO:0000256" key="11">
    <source>
        <dbReference type="ARBA" id="ARBA00023235"/>
    </source>
</evidence>
<feature type="domain" description="3-hydroxyacyl-CoA dehydrogenase C-terminal" evidence="16">
    <location>
        <begin position="503"/>
        <end position="596"/>
    </location>
</feature>
<accession>C6C9V2</accession>
<evidence type="ECO:0000313" key="18">
    <source>
        <dbReference type="EMBL" id="ACS86374.1"/>
    </source>
</evidence>
<comment type="similarity">
    <text evidence="3">In the N-terminal section; belongs to the enoyl-CoA hydratase/isomerase family.</text>
</comment>
<comment type="similarity">
    <text evidence="2">In the central section; belongs to the 3-hydroxyacyl-CoA dehydrogenase family.</text>
</comment>
<name>C6C9V2_MUSP7</name>
<dbReference type="EMBL" id="CP001654">
    <property type="protein sequence ID" value="ACS86374.1"/>
    <property type="molecule type" value="Genomic_DNA"/>
</dbReference>
<comment type="catalytic activity">
    <reaction evidence="14">
        <text>a (3S)-3-hydroxyacyl-CoA + NAD(+) = a 3-oxoacyl-CoA + NADH + H(+)</text>
        <dbReference type="Rhea" id="RHEA:22432"/>
        <dbReference type="ChEBI" id="CHEBI:15378"/>
        <dbReference type="ChEBI" id="CHEBI:57318"/>
        <dbReference type="ChEBI" id="CHEBI:57540"/>
        <dbReference type="ChEBI" id="CHEBI:57945"/>
        <dbReference type="ChEBI" id="CHEBI:90726"/>
        <dbReference type="EC" id="1.1.1.35"/>
    </reaction>
</comment>
<comment type="similarity">
    <text evidence="15">Belongs to the enoyl-CoA hydratase/isomerase family.</text>
</comment>
<dbReference type="InterPro" id="IPR006108">
    <property type="entry name" value="3HC_DH_C"/>
</dbReference>
<dbReference type="EC" id="4.2.1.17" evidence="4"/>
<dbReference type="Proteomes" id="UP000002734">
    <property type="component" value="Chromosome"/>
</dbReference>
<evidence type="ECO:0000256" key="9">
    <source>
        <dbReference type="ARBA" id="ARBA00023027"/>
    </source>
</evidence>
<dbReference type="InterPro" id="IPR008927">
    <property type="entry name" value="6-PGluconate_DH-like_C_sf"/>
</dbReference>
<dbReference type="InterPro" id="IPR029045">
    <property type="entry name" value="ClpP/crotonase-like_dom_sf"/>
</dbReference>
<evidence type="ECO:0000256" key="5">
    <source>
        <dbReference type="ARBA" id="ARBA00022490"/>
    </source>
</evidence>
<protein>
    <recommendedName>
        <fullName evidence="4">enoyl-CoA hydratase</fullName>
        <ecNumber evidence="4">4.2.1.17</ecNumber>
    </recommendedName>
</protein>
<dbReference type="InterPro" id="IPR006180">
    <property type="entry name" value="3-OHacyl-CoA_DH_CS"/>
</dbReference>
<evidence type="ECO:0000256" key="10">
    <source>
        <dbReference type="ARBA" id="ARBA00023098"/>
    </source>
</evidence>
<evidence type="ECO:0000256" key="13">
    <source>
        <dbReference type="ARBA" id="ARBA00023268"/>
    </source>
</evidence>
<dbReference type="InterPro" id="IPR006176">
    <property type="entry name" value="3-OHacyl-CoA_DH_NAD-bd"/>
</dbReference>
<evidence type="ECO:0000256" key="4">
    <source>
        <dbReference type="ARBA" id="ARBA00012076"/>
    </source>
</evidence>
<reference evidence="18" key="1">
    <citation type="submission" date="2009-06" db="EMBL/GenBank/DDBJ databases">
        <title>Complete sequence of Dickeya dadantii Ech703.</title>
        <authorList>
            <consortium name="US DOE Joint Genome Institute"/>
            <person name="Lucas S."/>
            <person name="Copeland A."/>
            <person name="Lapidus A."/>
            <person name="Glavina del Rio T."/>
            <person name="Dalin E."/>
            <person name="Tice H."/>
            <person name="Bruce D."/>
            <person name="Goodwin L."/>
            <person name="Pitluck S."/>
            <person name="Chertkov O."/>
            <person name="Brettin T."/>
            <person name="Detter J.C."/>
            <person name="Han C."/>
            <person name="Larimer F."/>
            <person name="Land M."/>
            <person name="Hauser L."/>
            <person name="Kyrpides N."/>
            <person name="Mikhailova N."/>
            <person name="Balakrishnan V."/>
            <person name="Glasner J."/>
            <person name="Perna N.T."/>
        </authorList>
    </citation>
    <scope>NUCLEOTIDE SEQUENCE [LARGE SCALE GENOMIC DNA]</scope>
    <source>
        <strain evidence="18">Ech703</strain>
    </source>
</reference>
<dbReference type="PANTHER" id="PTHR43612:SF3">
    <property type="entry name" value="TRIFUNCTIONAL ENZYME SUBUNIT ALPHA, MITOCHONDRIAL"/>
    <property type="match status" value="1"/>
</dbReference>